<comment type="similarity">
    <text evidence="1">Belongs to the replication factor A protein 1 family.</text>
</comment>
<dbReference type="InterPro" id="IPR013955">
    <property type="entry name" value="Rep_factor-A_C"/>
</dbReference>
<dbReference type="InterPro" id="IPR012340">
    <property type="entry name" value="NA-bd_OB-fold"/>
</dbReference>
<dbReference type="PANTHER" id="PTHR45786:SF74">
    <property type="entry name" value="ATP-DEPENDENT DNA HELICASE"/>
    <property type="match status" value="1"/>
</dbReference>
<organism evidence="9 10">
    <name type="scientific">Mikania micrantha</name>
    <name type="common">bitter vine</name>
    <dbReference type="NCBI Taxonomy" id="192012"/>
    <lineage>
        <taxon>Eukaryota</taxon>
        <taxon>Viridiplantae</taxon>
        <taxon>Streptophyta</taxon>
        <taxon>Embryophyta</taxon>
        <taxon>Tracheophyta</taxon>
        <taxon>Spermatophyta</taxon>
        <taxon>Magnoliopsida</taxon>
        <taxon>eudicotyledons</taxon>
        <taxon>Gunneridae</taxon>
        <taxon>Pentapetalae</taxon>
        <taxon>asterids</taxon>
        <taxon>campanulids</taxon>
        <taxon>Asterales</taxon>
        <taxon>Asteraceae</taxon>
        <taxon>Asteroideae</taxon>
        <taxon>Heliantheae alliance</taxon>
        <taxon>Eupatorieae</taxon>
        <taxon>Mikania</taxon>
    </lineage>
</organism>
<dbReference type="AlphaFoldDB" id="A0A5N6PGG2"/>
<keyword evidence="4" id="KW-0862">Zinc</keyword>
<comment type="caution">
    <text evidence="9">The sequence shown here is derived from an EMBL/GenBank/DDBJ whole genome shotgun (WGS) entry which is preliminary data.</text>
</comment>
<sequence>MESSESTSNVNQVYSSIGSSSGTTPYLDHGDCSNVCEYCSAFFWFDERLVCTSGNQRPRYNHCCKGGRVALPYPRTPPLVLIQLFEQSDFLTSIRAYNSMFSMTSFGGKVDETINNSPGPYVFKIEGQVYHWLGSLCPPSNEKPRFLQMYIYDTENEISNRLHFFDKNVGSKVNTDIISLILNVLKECNELIKLFISARDLCHSSDNFNYCIRLFNSYNSLCYDRPSPGCIGAIITDLESQSDDYDIVVRRTDTGPQRINKLHPLYMALQYPLLFIYGDSGWSRDLRLRCHDKNKDKNLTMNMFYSYQLHDRLNIYTLLLRGGRLFQQYLVDCYICIEQSRLDYIRKNQNSLRTEFLRGIHDAVEQGDTRGCDIGKRTILPSSFTGGPRYMYKHYQDALAICRVHGNPQYFITFTCNVKWPEIQRYLSQYPSLKAQDRPDIIARVFHIKVLSLISYLKTSKPFGAGDAIEAVADLDHEVYFDSLIVLQTCYIVNNYISVPSRTYMPSVQHQASLRIGKRATFKPLFGKDLPCYYYKFASYNDLEARMEVPKLLTDYIGRIERTSGIIKRAGKTLQKITILDESGHVLEITLWGEKALEVHAEDSIGKFLAITSTTVTQFRGNLQLESTTATTATISPPTIDLQSYMERFKSLGEPSQHRREDISTTIADLKSKDISDILHLHFQCNITISEIQPNRTWYYVTCSECTKRAYPQQNDFVCEDDGLIPEPRFMYCLNTTVIDSTGNANAVFFNDALTQILKISCKDMVLTENNRNPRIVPKQITAIVGTPLTIKFNMKKDGSIAVNNVEKTTTLPPTTPDPKLSIRRTDQGEPSGKKSKF</sequence>
<dbReference type="Proteomes" id="UP000326396">
    <property type="component" value="Linkage Group LG12"/>
</dbReference>
<evidence type="ECO:0008006" key="11">
    <source>
        <dbReference type="Google" id="ProtNLM"/>
    </source>
</evidence>
<evidence type="ECO:0000256" key="2">
    <source>
        <dbReference type="ARBA" id="ARBA00022723"/>
    </source>
</evidence>
<protein>
    <recommendedName>
        <fullName evidence="11">Helitron helicase-like domain-containing protein</fullName>
    </recommendedName>
</protein>
<dbReference type="EMBL" id="SZYD01000004">
    <property type="protein sequence ID" value="KAD6453016.1"/>
    <property type="molecule type" value="Genomic_DNA"/>
</dbReference>
<keyword evidence="2" id="KW-0479">Metal-binding</keyword>
<evidence type="ECO:0000313" key="10">
    <source>
        <dbReference type="Proteomes" id="UP000326396"/>
    </source>
</evidence>
<dbReference type="InterPro" id="IPR025476">
    <property type="entry name" value="Helitron_helicase-like"/>
</dbReference>
<accession>A0A5N6PGG2</accession>
<dbReference type="GO" id="GO:0003677">
    <property type="term" value="F:DNA binding"/>
    <property type="evidence" value="ECO:0007669"/>
    <property type="project" value="UniProtKB-KW"/>
</dbReference>
<reference evidence="9 10" key="1">
    <citation type="submission" date="2019-05" db="EMBL/GenBank/DDBJ databases">
        <title>Mikania micrantha, genome provides insights into the molecular mechanism of rapid growth.</title>
        <authorList>
            <person name="Liu B."/>
        </authorList>
    </citation>
    <scope>NUCLEOTIDE SEQUENCE [LARGE SCALE GENOMIC DNA]</scope>
    <source>
        <strain evidence="9">NLD-2019</strain>
        <tissue evidence="9">Leaf</tissue>
    </source>
</reference>
<feature type="domain" description="Replication factor A C-terminal" evidence="7">
    <location>
        <begin position="683"/>
        <end position="798"/>
    </location>
</feature>
<dbReference type="Pfam" id="PF14214">
    <property type="entry name" value="Helitron_like_N"/>
    <property type="match status" value="1"/>
</dbReference>
<keyword evidence="10" id="KW-1185">Reference proteome</keyword>
<evidence type="ECO:0000256" key="6">
    <source>
        <dbReference type="SAM" id="MobiDB-lite"/>
    </source>
</evidence>
<dbReference type="GO" id="GO:0008270">
    <property type="term" value="F:zinc ion binding"/>
    <property type="evidence" value="ECO:0007669"/>
    <property type="project" value="UniProtKB-KW"/>
</dbReference>
<evidence type="ECO:0000256" key="4">
    <source>
        <dbReference type="ARBA" id="ARBA00022833"/>
    </source>
</evidence>
<dbReference type="SUPFAM" id="SSF50249">
    <property type="entry name" value="Nucleic acid-binding proteins"/>
    <property type="match status" value="2"/>
</dbReference>
<keyword evidence="3" id="KW-0863">Zinc-finger</keyword>
<dbReference type="Gene3D" id="2.40.50.140">
    <property type="entry name" value="Nucleic acid-binding proteins"/>
    <property type="match status" value="2"/>
</dbReference>
<feature type="domain" description="Helitron helicase-like" evidence="8">
    <location>
        <begin position="304"/>
        <end position="465"/>
    </location>
</feature>
<keyword evidence="5" id="KW-0238">DNA-binding</keyword>
<feature type="region of interest" description="Disordered" evidence="6">
    <location>
        <begin position="808"/>
        <end position="838"/>
    </location>
</feature>
<name>A0A5N6PGG2_9ASTR</name>
<evidence type="ECO:0000256" key="5">
    <source>
        <dbReference type="ARBA" id="ARBA00023125"/>
    </source>
</evidence>
<proteinExistence type="inferred from homology"/>
<dbReference type="OrthoDB" id="1928976at2759"/>
<evidence type="ECO:0000256" key="1">
    <source>
        <dbReference type="ARBA" id="ARBA00005690"/>
    </source>
</evidence>
<dbReference type="PANTHER" id="PTHR45786">
    <property type="entry name" value="DNA BINDING PROTEIN-LIKE"/>
    <property type="match status" value="1"/>
</dbReference>
<dbReference type="CDD" id="cd04476">
    <property type="entry name" value="RPA1_DBD_C"/>
    <property type="match status" value="1"/>
</dbReference>
<evidence type="ECO:0000259" key="8">
    <source>
        <dbReference type="Pfam" id="PF14214"/>
    </source>
</evidence>
<dbReference type="InterPro" id="IPR047192">
    <property type="entry name" value="Euk_RPA1_DBD_C"/>
</dbReference>
<evidence type="ECO:0000256" key="3">
    <source>
        <dbReference type="ARBA" id="ARBA00022771"/>
    </source>
</evidence>
<evidence type="ECO:0000313" key="9">
    <source>
        <dbReference type="EMBL" id="KAD6453016.1"/>
    </source>
</evidence>
<dbReference type="Pfam" id="PF08646">
    <property type="entry name" value="Rep_fac-A_C"/>
    <property type="match status" value="1"/>
</dbReference>
<gene>
    <name evidence="9" type="ORF">E3N88_07721</name>
</gene>
<evidence type="ECO:0000259" key="7">
    <source>
        <dbReference type="Pfam" id="PF08646"/>
    </source>
</evidence>